<evidence type="ECO:0000256" key="2">
    <source>
        <dbReference type="ARBA" id="ARBA00007248"/>
    </source>
</evidence>
<accession>A0AAW5C5S6</accession>
<reference evidence="10" key="1">
    <citation type="submission" date="2022-01" db="EMBL/GenBank/DDBJ databases">
        <title>Collection of gut derived symbiotic bacterial strains cultured from healthy donors.</title>
        <authorList>
            <person name="Lin H."/>
            <person name="Kohout C."/>
            <person name="Waligurski E."/>
            <person name="Pamer E.G."/>
        </authorList>
    </citation>
    <scope>NUCLEOTIDE SEQUENCE</scope>
    <source>
        <strain evidence="10">DFI.1.149</strain>
    </source>
</reference>
<dbReference type="InterPro" id="IPR055414">
    <property type="entry name" value="LRR_R13L4/SHOC2-like"/>
</dbReference>
<evidence type="ECO:0000313" key="10">
    <source>
        <dbReference type="EMBL" id="MCG4960396.1"/>
    </source>
</evidence>
<comment type="similarity">
    <text evidence="2">Belongs to the bacteroidetes fimbrillin superfamily. FimB/Mfa2 family.</text>
</comment>
<keyword evidence="6" id="KW-0564">Palmitate</keyword>
<evidence type="ECO:0000256" key="1">
    <source>
        <dbReference type="ARBA" id="ARBA00004442"/>
    </source>
</evidence>
<dbReference type="PANTHER" id="PTHR48057">
    <property type="entry name" value="LEUCINE-RICH REPEAT SERINE/THREONINE-PROTEIN KINASE 1"/>
    <property type="match status" value="1"/>
</dbReference>
<keyword evidence="5" id="KW-0472">Membrane</keyword>
<evidence type="ECO:0000256" key="5">
    <source>
        <dbReference type="ARBA" id="ARBA00023136"/>
    </source>
</evidence>
<protein>
    <submittedName>
        <fullName evidence="10">FimB/Mfa2 family fimbrial subunit</fullName>
    </submittedName>
</protein>
<dbReference type="InterPro" id="IPR024361">
    <property type="entry name" value="BACON"/>
</dbReference>
<dbReference type="GO" id="GO:0009279">
    <property type="term" value="C:cell outer membrane"/>
    <property type="evidence" value="ECO:0007669"/>
    <property type="project" value="UniProtKB-SubCell"/>
</dbReference>
<evidence type="ECO:0000256" key="8">
    <source>
        <dbReference type="ARBA" id="ARBA00023288"/>
    </source>
</evidence>
<keyword evidence="7" id="KW-0998">Cell outer membrane</keyword>
<evidence type="ECO:0000256" key="7">
    <source>
        <dbReference type="ARBA" id="ARBA00023237"/>
    </source>
</evidence>
<evidence type="ECO:0000259" key="9">
    <source>
        <dbReference type="Pfam" id="PF23598"/>
    </source>
</evidence>
<dbReference type="EMBL" id="JAKNDN010000020">
    <property type="protein sequence ID" value="MCG4960396.1"/>
    <property type="molecule type" value="Genomic_DNA"/>
</dbReference>
<evidence type="ECO:0000313" key="11">
    <source>
        <dbReference type="Proteomes" id="UP001199750"/>
    </source>
</evidence>
<dbReference type="Pfam" id="PF08842">
    <property type="entry name" value="Mfa2"/>
    <property type="match status" value="1"/>
</dbReference>
<dbReference type="InterPro" id="IPR014941">
    <property type="entry name" value="FimB/Mfa2/Mfa3"/>
</dbReference>
<comment type="caution">
    <text evidence="10">The sequence shown here is derived from an EMBL/GenBank/DDBJ whole genome shotgun (WGS) entry which is preliminary data.</text>
</comment>
<feature type="domain" description="Disease resistance R13L4/SHOC-2-like LRR" evidence="9">
    <location>
        <begin position="507"/>
        <end position="679"/>
    </location>
</feature>
<keyword evidence="8" id="KW-0449">Lipoprotein</keyword>
<comment type="subcellular location">
    <subcellularLocation>
        <location evidence="1">Cell outer membrane</location>
    </subcellularLocation>
</comment>
<keyword evidence="3" id="KW-0732">Signal</keyword>
<sequence length="931" mass="103542">MAVDSRRRSKRFIIQKESRYEKITYSIVLLWSVLFCSCQKEDTLTTVPEGGVQLNFSGAQANLSAEELSNIVETFHVLIYDETGNFVRHSEYENLKSVSPVKLPIGQYTFAYLSNIKSDLISGIQEDKKLEDITLSLEESEGNVLSAGSIFKGIDTLTVGKDSKSNAALQRLVGRMDIELKGIGNDVTVKSVALTGSPKKIRFNGEAEGESVKLNIPMAKKQDGVYVGQAITFPTTDSVASLEFVLESNEGVKTFDIPLKNKVEANKIHTIHATSNLTGGIWNITFDMETTPWGATISEDVTANEMLLLDTVHLHLTFADQMNVGSIRNIHLSIKNKKTDQTVYFHSPRCSSDKDTLLITQSFFGREKLSDGEYTITDFVCLDSLGTTLYDIRMCNPQTLVIDENGTACLHLPALPTVSETDRQAMFDLRDALPADNDYALQWKRAGQKISLWEGVTLNEEGRVVGIGYDELKYLGNYATKAIAGTMSDTTTPDEELGVSWSLPESFKQLTALKIFNFDDNPLTEIPAFLKDMTTLEQLSISCTAENTLPVFPANLRYLLVYSNTTVFPAHIADLTQLEYIGFAGFNKKGITIETDFTKLSNLRVLELEAEMNINNNTFPASLWNCSQLNELTLIGFNNLQFPSSLNLSSLTKLGICNTDLQPVQIEPIRNLSLTSLGISSPVFSKNGFPDWIGTMTTITDLSLENCGLTTVPASLDGLINLTSLNLWGNPDLNGKLPEKLLEKYNNNSLRVDIESDSDFVPDGILLKITPEYISTFSAAGDTCRLTVESNTDWVVEISEGDSEYIHFSRTTGNGNATVILTVDANQGIEEYNNSRYFNFSFIAGSHRRDFYVYQPYEQVILKPVWWNQLGERYLGEYSAIKYRLIVELTGQTEFATTEEMTEAAKTLKNYLAENPVYDENGQLITVPYAG</sequence>
<evidence type="ECO:0000256" key="3">
    <source>
        <dbReference type="ARBA" id="ARBA00022729"/>
    </source>
</evidence>
<proteinExistence type="inferred from homology"/>
<gene>
    <name evidence="10" type="ORF">L0P03_11135</name>
</gene>
<organism evidence="10 11">
    <name type="scientific">Odoribacter splanchnicus</name>
    <dbReference type="NCBI Taxonomy" id="28118"/>
    <lineage>
        <taxon>Bacteria</taxon>
        <taxon>Pseudomonadati</taxon>
        <taxon>Bacteroidota</taxon>
        <taxon>Bacteroidia</taxon>
        <taxon>Bacteroidales</taxon>
        <taxon>Odoribacteraceae</taxon>
        <taxon>Odoribacter</taxon>
    </lineage>
</organism>
<dbReference type="AlphaFoldDB" id="A0AAW5C5S6"/>
<evidence type="ECO:0000256" key="4">
    <source>
        <dbReference type="ARBA" id="ARBA00022737"/>
    </source>
</evidence>
<dbReference type="CDD" id="cd14948">
    <property type="entry name" value="BACON"/>
    <property type="match status" value="1"/>
</dbReference>
<dbReference type="Proteomes" id="UP001199750">
    <property type="component" value="Unassembled WGS sequence"/>
</dbReference>
<keyword evidence="4" id="KW-0677">Repeat</keyword>
<dbReference type="PANTHER" id="PTHR48057:SF7">
    <property type="entry name" value="LEUCINE-RICH REPEAT SERINE_THREONINE-PROTEIN KINASE 1"/>
    <property type="match status" value="1"/>
</dbReference>
<name>A0AAW5C5S6_9BACT</name>
<dbReference type="RefSeq" id="WP_217778674.1">
    <property type="nucleotide sequence ID" value="NZ_JAHOOV010000022.1"/>
</dbReference>
<evidence type="ECO:0000256" key="6">
    <source>
        <dbReference type="ARBA" id="ARBA00023139"/>
    </source>
</evidence>
<dbReference type="Pfam" id="PF23598">
    <property type="entry name" value="LRR_14"/>
    <property type="match status" value="1"/>
</dbReference>
<dbReference type="InterPro" id="IPR052595">
    <property type="entry name" value="LRRC69/RLP"/>
</dbReference>